<dbReference type="Pfam" id="PF01337">
    <property type="entry name" value="Barstar"/>
    <property type="match status" value="1"/>
</dbReference>
<comment type="similarity">
    <text evidence="1">Belongs to the barstar family.</text>
</comment>
<dbReference type="Proteomes" id="UP000182762">
    <property type="component" value="Unassembled WGS sequence"/>
</dbReference>
<dbReference type="EMBL" id="FOXX01000013">
    <property type="protein sequence ID" value="SFQ83896.1"/>
    <property type="molecule type" value="Genomic_DNA"/>
</dbReference>
<gene>
    <name evidence="3" type="ORF">SAMN02745910_04124</name>
</gene>
<feature type="domain" description="Barstar (barnase inhibitor)" evidence="2">
    <location>
        <begin position="1"/>
        <end position="84"/>
    </location>
</feature>
<dbReference type="InterPro" id="IPR000468">
    <property type="entry name" value="Barstar"/>
</dbReference>
<evidence type="ECO:0000259" key="2">
    <source>
        <dbReference type="Pfam" id="PF01337"/>
    </source>
</evidence>
<dbReference type="SUPFAM" id="SSF52038">
    <property type="entry name" value="Barstar-related"/>
    <property type="match status" value="1"/>
</dbReference>
<reference evidence="3 4" key="1">
    <citation type="submission" date="2016-10" db="EMBL/GenBank/DDBJ databases">
        <authorList>
            <person name="Varghese N."/>
            <person name="Submissions S."/>
        </authorList>
    </citation>
    <scope>NUCLEOTIDE SEQUENCE [LARGE SCALE GENOMIC DNA]</scope>
    <source>
        <strain evidence="3 4">DSM 13796</strain>
    </source>
</reference>
<proteinExistence type="inferred from homology"/>
<evidence type="ECO:0000313" key="3">
    <source>
        <dbReference type="EMBL" id="SFQ83896.1"/>
    </source>
</evidence>
<organism evidence="3 4">
    <name type="scientific">Priestia endophytica DSM 13796</name>
    <dbReference type="NCBI Taxonomy" id="1121089"/>
    <lineage>
        <taxon>Bacteria</taxon>
        <taxon>Bacillati</taxon>
        <taxon>Bacillota</taxon>
        <taxon>Bacilli</taxon>
        <taxon>Bacillales</taxon>
        <taxon>Bacillaceae</taxon>
        <taxon>Priestia</taxon>
    </lineage>
</organism>
<dbReference type="Gene3D" id="3.30.370.10">
    <property type="entry name" value="Barstar-like"/>
    <property type="match status" value="1"/>
</dbReference>
<protein>
    <submittedName>
        <fullName evidence="3">Ribonuclease inhibitor</fullName>
    </submittedName>
</protein>
<dbReference type="RefSeq" id="WP_061802563.1">
    <property type="nucleotide sequence ID" value="NZ_FOXX01000013.1"/>
</dbReference>
<accession>A0A1I6BSJ1</accession>
<name>A0A1I6BSJ1_9BACI</name>
<evidence type="ECO:0000256" key="1">
    <source>
        <dbReference type="ARBA" id="ARBA00006845"/>
    </source>
</evidence>
<sequence>MKIVEIPGERIGTEQELHDFLKSELDFPSYYGGNLDALWDTLMAYSSKPLTISWRNYQESEKELGKRAEKFKNLFEDVEKEMKEFSFVLN</sequence>
<comment type="caution">
    <text evidence="3">The sequence shown here is derived from an EMBL/GenBank/DDBJ whole genome shotgun (WGS) entry which is preliminary data.</text>
</comment>
<keyword evidence="4" id="KW-1185">Reference proteome</keyword>
<dbReference type="InterPro" id="IPR035905">
    <property type="entry name" value="Barstar-like_sf"/>
</dbReference>
<evidence type="ECO:0000313" key="4">
    <source>
        <dbReference type="Proteomes" id="UP000182762"/>
    </source>
</evidence>
<dbReference type="GeneID" id="93712689"/>